<evidence type="ECO:0000313" key="1">
    <source>
        <dbReference type="EMBL" id="ETS85602.1"/>
    </source>
</evidence>
<dbReference type="PANTHER" id="PTHR39598:SF1">
    <property type="entry name" value="AUSTINOID BIOSYNTHESIS CLUSTERS PROTEIN F-RELATED"/>
    <property type="match status" value="1"/>
</dbReference>
<gene>
    <name evidence="1" type="ORF">PFICI_03627</name>
</gene>
<reference evidence="2" key="1">
    <citation type="journal article" date="2015" name="BMC Genomics">
        <title>Genomic and transcriptomic analysis of the endophytic fungus Pestalotiopsis fici reveals its lifestyle and high potential for synthesis of natural products.</title>
        <authorList>
            <person name="Wang X."/>
            <person name="Zhang X."/>
            <person name="Liu L."/>
            <person name="Xiang M."/>
            <person name="Wang W."/>
            <person name="Sun X."/>
            <person name="Che Y."/>
            <person name="Guo L."/>
            <person name="Liu G."/>
            <person name="Guo L."/>
            <person name="Wang C."/>
            <person name="Yin W.B."/>
            <person name="Stadler M."/>
            <person name="Zhang X."/>
            <person name="Liu X."/>
        </authorList>
    </citation>
    <scope>NUCLEOTIDE SEQUENCE [LARGE SCALE GENOMIC DNA]</scope>
    <source>
        <strain evidence="2">W106-1 / CGMCC3.15140</strain>
    </source>
</reference>
<accession>W3XJG9</accession>
<evidence type="ECO:0008006" key="3">
    <source>
        <dbReference type="Google" id="ProtNLM"/>
    </source>
</evidence>
<sequence length="120" mass="13215">MDNATYRAAFGAVMPLFRNFTVTVDDVFEDEADNKVAMWVRSTADTPLGPYQNEYVMMFNFTPDGSKIVRVREFVDSASSGKFFARLAEMAEAEGNPWNGAAAVWKASPSGIGKSSKENL</sequence>
<dbReference type="eggNOG" id="ENOG502SPRW">
    <property type="taxonomic scope" value="Eukaryota"/>
</dbReference>
<dbReference type="SUPFAM" id="SSF54427">
    <property type="entry name" value="NTF2-like"/>
    <property type="match status" value="1"/>
</dbReference>
<dbReference type="OrthoDB" id="3758478at2759"/>
<organism evidence="1 2">
    <name type="scientific">Pestalotiopsis fici (strain W106-1 / CGMCC3.15140)</name>
    <dbReference type="NCBI Taxonomy" id="1229662"/>
    <lineage>
        <taxon>Eukaryota</taxon>
        <taxon>Fungi</taxon>
        <taxon>Dikarya</taxon>
        <taxon>Ascomycota</taxon>
        <taxon>Pezizomycotina</taxon>
        <taxon>Sordariomycetes</taxon>
        <taxon>Xylariomycetidae</taxon>
        <taxon>Amphisphaeriales</taxon>
        <taxon>Sporocadaceae</taxon>
        <taxon>Pestalotiopsis</taxon>
    </lineage>
</organism>
<dbReference type="HOGENOM" id="CLU_2050445_0_0_1"/>
<keyword evidence="2" id="KW-1185">Reference proteome</keyword>
<dbReference type="InterPro" id="IPR050977">
    <property type="entry name" value="Fungal_Meroterpenoid_Isomerase"/>
</dbReference>
<dbReference type="PANTHER" id="PTHR39598">
    <property type="entry name" value="AUSTINOL SYNTHESIS PROTEIN F-RELATED"/>
    <property type="match status" value="1"/>
</dbReference>
<dbReference type="KEGG" id="pfy:PFICI_03627"/>
<dbReference type="Gene3D" id="3.10.450.50">
    <property type="match status" value="1"/>
</dbReference>
<dbReference type="STRING" id="1229662.W3XJG9"/>
<dbReference type="Proteomes" id="UP000030651">
    <property type="component" value="Unassembled WGS sequence"/>
</dbReference>
<protein>
    <recommendedName>
        <fullName evidence="3">SnoaL-like domain-containing protein</fullName>
    </recommendedName>
</protein>
<dbReference type="InterPro" id="IPR032710">
    <property type="entry name" value="NTF2-like_dom_sf"/>
</dbReference>
<dbReference type="InParanoid" id="W3XJG9"/>
<dbReference type="GeneID" id="19268640"/>
<dbReference type="AlphaFoldDB" id="W3XJG9"/>
<dbReference type="OMA" id="ANEYMIT"/>
<dbReference type="RefSeq" id="XP_007830399.1">
    <property type="nucleotide sequence ID" value="XM_007832208.1"/>
</dbReference>
<name>W3XJG9_PESFW</name>
<dbReference type="EMBL" id="KI912110">
    <property type="protein sequence ID" value="ETS85602.1"/>
    <property type="molecule type" value="Genomic_DNA"/>
</dbReference>
<evidence type="ECO:0000313" key="2">
    <source>
        <dbReference type="Proteomes" id="UP000030651"/>
    </source>
</evidence>
<proteinExistence type="predicted"/>